<dbReference type="AlphaFoldDB" id="A0A160KTC5"/>
<dbReference type="PATRIC" id="fig|33888.3.peg.1860"/>
<dbReference type="Proteomes" id="UP000077071">
    <property type="component" value="Chromosome"/>
</dbReference>
<dbReference type="STRING" id="33888.A6122_1690"/>
<keyword evidence="2" id="KW-1185">Reference proteome</keyword>
<dbReference type="Gene3D" id="3.40.50.300">
    <property type="entry name" value="P-loop containing nucleotide triphosphate hydrolases"/>
    <property type="match status" value="1"/>
</dbReference>
<dbReference type="RefSeq" id="WP_146085083.1">
    <property type="nucleotide sequence ID" value="NZ_CP015515.1"/>
</dbReference>
<proteinExistence type="predicted"/>
<dbReference type="InterPro" id="IPR027417">
    <property type="entry name" value="P-loop_NTPase"/>
</dbReference>
<sequence>MTRWAPQKADVLDALAAEVLHNYARGRVTVGIDGDDPEVSGAFALELAEALRRAGRDAIIAHLADFRRPRAEREDPAVPEQQRSYAGGYNYELLRRVLLDPFTLGGSTRFVLAGFDSLRDQARQARWRTAGRDAVLLVDGEFALRPELRGAWSTSIRLDTQEPPVDRAYRATTDPRRLAGILVDIRDPEQPRRIFADSC</sequence>
<evidence type="ECO:0008006" key="3">
    <source>
        <dbReference type="Google" id="ProtNLM"/>
    </source>
</evidence>
<dbReference type="EMBL" id="CP015515">
    <property type="protein sequence ID" value="AND16823.1"/>
    <property type="molecule type" value="Genomic_DNA"/>
</dbReference>
<name>A0A160KTC5_9MICO</name>
<reference evidence="1 2" key="1">
    <citation type="submission" date="2016-05" db="EMBL/GenBank/DDBJ databases">
        <title>Complete genome sequence of Rathayibacter tritici NCPPB 1953.</title>
        <authorList>
            <person name="Park J."/>
            <person name="Lee H.-H."/>
            <person name="Lee S.-W."/>
            <person name="Seo Y.-S."/>
        </authorList>
    </citation>
    <scope>NUCLEOTIDE SEQUENCE [LARGE SCALE GENOMIC DNA]</scope>
    <source>
        <strain evidence="1 2">NCPPB 1953</strain>
    </source>
</reference>
<evidence type="ECO:0000313" key="2">
    <source>
        <dbReference type="Proteomes" id="UP000077071"/>
    </source>
</evidence>
<protein>
    <recommendedName>
        <fullName evidence="3">Uridine kinase</fullName>
    </recommendedName>
</protein>
<accession>A0A160KTC5</accession>
<dbReference type="OrthoDB" id="572586at2"/>
<dbReference type="KEGG" id="rtn:A6122_1690"/>
<organism evidence="1 2">
    <name type="scientific">Rathayibacter tritici</name>
    <dbReference type="NCBI Taxonomy" id="33888"/>
    <lineage>
        <taxon>Bacteria</taxon>
        <taxon>Bacillati</taxon>
        <taxon>Actinomycetota</taxon>
        <taxon>Actinomycetes</taxon>
        <taxon>Micrococcales</taxon>
        <taxon>Microbacteriaceae</taxon>
        <taxon>Rathayibacter</taxon>
    </lineage>
</organism>
<gene>
    <name evidence="1" type="ORF">A6122_1690</name>
</gene>
<evidence type="ECO:0000313" key="1">
    <source>
        <dbReference type="EMBL" id="AND16823.1"/>
    </source>
</evidence>